<dbReference type="Gene3D" id="1.10.600.10">
    <property type="entry name" value="Farnesyl Diphosphate Synthase"/>
    <property type="match status" value="1"/>
</dbReference>
<evidence type="ECO:0000313" key="1">
    <source>
        <dbReference type="EMBL" id="MDT0683494.1"/>
    </source>
</evidence>
<evidence type="ECO:0000313" key="2">
    <source>
        <dbReference type="Proteomes" id="UP001265259"/>
    </source>
</evidence>
<accession>A0ABU3DIG1</accession>
<dbReference type="Proteomes" id="UP001265259">
    <property type="component" value="Unassembled WGS sequence"/>
</dbReference>
<name>A0ABU3DIG1_9RHOB</name>
<proteinExistence type="predicted"/>
<organism evidence="1 2">
    <name type="scientific">Tropicimonas omnivorans</name>
    <dbReference type="NCBI Taxonomy" id="3075590"/>
    <lineage>
        <taxon>Bacteria</taxon>
        <taxon>Pseudomonadati</taxon>
        <taxon>Pseudomonadota</taxon>
        <taxon>Alphaproteobacteria</taxon>
        <taxon>Rhodobacterales</taxon>
        <taxon>Roseobacteraceae</taxon>
        <taxon>Tropicimonas</taxon>
    </lineage>
</organism>
<dbReference type="InterPro" id="IPR008949">
    <property type="entry name" value="Isoprenoid_synthase_dom_sf"/>
</dbReference>
<dbReference type="RefSeq" id="WP_311692102.1">
    <property type="nucleotide sequence ID" value="NZ_JAVRHL010000003.1"/>
</dbReference>
<protein>
    <submittedName>
        <fullName evidence="1">Squalene/phytoene synthase family protein</fullName>
    </submittedName>
</protein>
<dbReference type="SUPFAM" id="SSF48576">
    <property type="entry name" value="Terpenoid synthases"/>
    <property type="match status" value="1"/>
</dbReference>
<keyword evidence="2" id="KW-1185">Reference proteome</keyword>
<reference evidence="1 2" key="1">
    <citation type="submission" date="2023-09" db="EMBL/GenBank/DDBJ databases">
        <authorList>
            <person name="Rey-Velasco X."/>
        </authorList>
    </citation>
    <scope>NUCLEOTIDE SEQUENCE [LARGE SCALE GENOMIC DNA]</scope>
    <source>
        <strain evidence="1 2">F158</strain>
    </source>
</reference>
<gene>
    <name evidence="1" type="ORF">RM543_12425</name>
</gene>
<sequence length="265" mass="27802">MSAAPDAIAACAGIVERGDPARFRAVMAAPVAARAVLFPIHAFTLEVARAPHVTKEPMIAEMRLQWWRDALEEIAEGQGPRRHEVVEPLAAAVGAEGAKALDAAVVARRGDIVGGEVVAADDLEEFLRGTAGVPLWVAARALGAPAEAEEALIAFGMAGGLARYFAAVPELASSGRAALPAGVDIPALARQARGRLAAGAPWRARLGRTTSAPMLEAWTAGPILRMAERDPDLVDRGGLALSPHRESWRLLRLAASSRWSARAVS</sequence>
<dbReference type="InterPro" id="IPR002060">
    <property type="entry name" value="Squ/phyt_synthse"/>
</dbReference>
<dbReference type="Pfam" id="PF00494">
    <property type="entry name" value="SQS_PSY"/>
    <property type="match status" value="1"/>
</dbReference>
<dbReference type="EMBL" id="JAVRHL010000003">
    <property type="protein sequence ID" value="MDT0683494.1"/>
    <property type="molecule type" value="Genomic_DNA"/>
</dbReference>
<comment type="caution">
    <text evidence="1">The sequence shown here is derived from an EMBL/GenBank/DDBJ whole genome shotgun (WGS) entry which is preliminary data.</text>
</comment>